<evidence type="ECO:0000259" key="11">
    <source>
        <dbReference type="PROSITE" id="PS50862"/>
    </source>
</evidence>
<evidence type="ECO:0000256" key="4">
    <source>
        <dbReference type="ARBA" id="ARBA00022598"/>
    </source>
</evidence>
<evidence type="ECO:0000256" key="8">
    <source>
        <dbReference type="ARBA" id="ARBA00023146"/>
    </source>
</evidence>
<protein>
    <recommendedName>
        <fullName evidence="10">Histidine--tRNA ligase</fullName>
        <ecNumber evidence="10">6.1.1.21</ecNumber>
    </recommendedName>
    <alternativeName>
        <fullName evidence="10">Histidyl-tRNA synthetase</fullName>
        <shortName evidence="10">HisRS</shortName>
    </alternativeName>
</protein>
<dbReference type="Pfam" id="PF03129">
    <property type="entry name" value="HGTP_anticodon"/>
    <property type="match status" value="1"/>
</dbReference>
<dbReference type="InterPro" id="IPR041715">
    <property type="entry name" value="HisRS-like_core"/>
</dbReference>
<dbReference type="EMBL" id="CP135136">
    <property type="protein sequence ID" value="WWR12013.1"/>
    <property type="molecule type" value="Genomic_DNA"/>
</dbReference>
<evidence type="ECO:0000256" key="1">
    <source>
        <dbReference type="ARBA" id="ARBA00008226"/>
    </source>
</evidence>
<reference evidence="12" key="1">
    <citation type="submission" date="2023-09" db="EMBL/GenBank/DDBJ databases">
        <title>Genomes of two closely related lineages of the louse Polyplax serrata with different host specificities.</title>
        <authorList>
            <person name="Martinu J."/>
            <person name="Tarabai H."/>
            <person name="Stefka J."/>
            <person name="Hypsa V."/>
        </authorList>
    </citation>
    <scope>NUCLEOTIDE SEQUENCE [LARGE SCALE GENOMIC DNA]</scope>
    <source>
        <strain evidence="12">HR10_N</strain>
    </source>
</reference>
<keyword evidence="8 10" id="KW-0030">Aminoacyl-tRNA synthetase</keyword>
<dbReference type="InterPro" id="IPR045864">
    <property type="entry name" value="aa-tRNA-synth_II/BPL/LPL"/>
</dbReference>
<dbReference type="SUPFAM" id="SSF55681">
    <property type="entry name" value="Class II aaRS and biotin synthetases"/>
    <property type="match status" value="1"/>
</dbReference>
<evidence type="ECO:0000256" key="7">
    <source>
        <dbReference type="ARBA" id="ARBA00022917"/>
    </source>
</evidence>
<dbReference type="GO" id="GO:0004821">
    <property type="term" value="F:histidine-tRNA ligase activity"/>
    <property type="evidence" value="ECO:0007669"/>
    <property type="project" value="UniProtKB-EC"/>
</dbReference>
<dbReference type="SUPFAM" id="SSF52954">
    <property type="entry name" value="Class II aaRS ABD-related"/>
    <property type="match status" value="1"/>
</dbReference>
<dbReference type="HAMAP" id="MF_00127">
    <property type="entry name" value="His_tRNA_synth"/>
    <property type="match status" value="1"/>
</dbReference>
<proteinExistence type="inferred from homology"/>
<dbReference type="PROSITE" id="PS50862">
    <property type="entry name" value="AA_TRNA_LIGASE_II"/>
    <property type="match status" value="1"/>
</dbReference>
<keyword evidence="3 10" id="KW-0963">Cytoplasm</keyword>
<keyword evidence="13" id="KW-1185">Reference proteome</keyword>
<comment type="subunit">
    <text evidence="2 10">Homodimer.</text>
</comment>
<dbReference type="InterPro" id="IPR006195">
    <property type="entry name" value="aa-tRNA-synth_II"/>
</dbReference>
<evidence type="ECO:0000256" key="2">
    <source>
        <dbReference type="ARBA" id="ARBA00011738"/>
    </source>
</evidence>
<dbReference type="RefSeq" id="WP_338521557.1">
    <property type="nucleotide sequence ID" value="NZ_CP135136.1"/>
</dbReference>
<evidence type="ECO:0000313" key="12">
    <source>
        <dbReference type="EMBL" id="WWR12013.1"/>
    </source>
</evidence>
<feature type="domain" description="Aminoacyl-transfer RNA synthetases class-II family profile" evidence="11">
    <location>
        <begin position="35"/>
        <end position="317"/>
    </location>
</feature>
<keyword evidence="5 10" id="KW-0547">Nucleotide-binding</keyword>
<evidence type="ECO:0000256" key="5">
    <source>
        <dbReference type="ARBA" id="ARBA00022741"/>
    </source>
</evidence>
<dbReference type="InterPro" id="IPR036621">
    <property type="entry name" value="Anticodon-bd_dom_sf"/>
</dbReference>
<keyword evidence="7 10" id="KW-0648">Protein biosynthesis</keyword>
<keyword evidence="4 10" id="KW-0436">Ligase</keyword>
<dbReference type="Proteomes" id="UP001360424">
    <property type="component" value="Chromosome"/>
</dbReference>
<evidence type="ECO:0000313" key="13">
    <source>
        <dbReference type="Proteomes" id="UP001360424"/>
    </source>
</evidence>
<comment type="similarity">
    <text evidence="1 10">Belongs to the class-II aminoacyl-tRNA synthetase family.</text>
</comment>
<keyword evidence="6 10" id="KW-0067">ATP-binding</keyword>
<evidence type="ECO:0000256" key="3">
    <source>
        <dbReference type="ARBA" id="ARBA00022490"/>
    </source>
</evidence>
<dbReference type="InterPro" id="IPR015807">
    <property type="entry name" value="His-tRNA-ligase"/>
</dbReference>
<dbReference type="Gene3D" id="3.40.50.800">
    <property type="entry name" value="Anticodon-binding domain"/>
    <property type="match status" value="1"/>
</dbReference>
<name>A0ABZ2GX73_9GAMM</name>
<dbReference type="PANTHER" id="PTHR43707">
    <property type="entry name" value="HISTIDYL-TRNA SYNTHETASE"/>
    <property type="match status" value="1"/>
</dbReference>
<evidence type="ECO:0000256" key="9">
    <source>
        <dbReference type="ARBA" id="ARBA00047639"/>
    </source>
</evidence>
<evidence type="ECO:0000256" key="6">
    <source>
        <dbReference type="ARBA" id="ARBA00022840"/>
    </source>
</evidence>
<dbReference type="PANTHER" id="PTHR43707:SF1">
    <property type="entry name" value="HISTIDINE--TRNA LIGASE, MITOCHONDRIAL-RELATED"/>
    <property type="match status" value="1"/>
</dbReference>
<dbReference type="InterPro" id="IPR004516">
    <property type="entry name" value="HisRS/HisZ"/>
</dbReference>
<dbReference type="PIRSF" id="PIRSF001549">
    <property type="entry name" value="His-tRNA_synth"/>
    <property type="match status" value="1"/>
</dbReference>
<evidence type="ECO:0000256" key="10">
    <source>
        <dbReference type="HAMAP-Rule" id="MF_00127"/>
    </source>
</evidence>
<accession>A0ABZ2GX73</accession>
<dbReference type="NCBIfam" id="TIGR00442">
    <property type="entry name" value="hisS"/>
    <property type="match status" value="1"/>
</dbReference>
<dbReference type="Gene3D" id="3.30.930.10">
    <property type="entry name" value="Bira Bifunctional Protein, Domain 2"/>
    <property type="match status" value="1"/>
</dbReference>
<dbReference type="CDD" id="cd00773">
    <property type="entry name" value="HisRS-like_core"/>
    <property type="match status" value="1"/>
</dbReference>
<sequence length="426" mass="50342">MINKNFSIKGINDILPLDTCFWRELESILIYSVSQYGYEEIRLPLIEKTELFARSIGQVTDIIRKEMYTFIDKNGDSLSLRPEGTVGCVRACIENNLISNGRKQRLWYLGPMFRREKPQKGRYRQFYQFGVEAIGITGFYIELELIFICSRLWKLLGIDNYIKLQINTIGTIEERKKYINALRDYFKLYINCLDEHSKFQLINNPIRILDSKNLKIQSLLKDAPKLFDFLDYKNKYFFNLFCSRLDYFGITYFINPLLVRGLDYYNNLVFEWYSEKLGKQITICAGGRYDLLTQYLGRNSIPAIGFSIGMERLILLLRTLKKSFYKKKFILFFIVVHQEDAIKQFLLISESLRDFNLEWKIIFSIFHRNLKKQFKKANMSGAKYALIIGKKEAFNGEVSVKNLHKSEKQITLLQKDLIDYLKEKNL</sequence>
<dbReference type="Pfam" id="PF13393">
    <property type="entry name" value="tRNA-synt_His"/>
    <property type="match status" value="2"/>
</dbReference>
<comment type="subcellular location">
    <subcellularLocation>
        <location evidence="10">Cytoplasm</location>
    </subcellularLocation>
</comment>
<comment type="catalytic activity">
    <reaction evidence="9 10">
        <text>tRNA(His) + L-histidine + ATP = L-histidyl-tRNA(His) + AMP + diphosphate + H(+)</text>
        <dbReference type="Rhea" id="RHEA:17313"/>
        <dbReference type="Rhea" id="RHEA-COMP:9665"/>
        <dbReference type="Rhea" id="RHEA-COMP:9689"/>
        <dbReference type="ChEBI" id="CHEBI:15378"/>
        <dbReference type="ChEBI" id="CHEBI:30616"/>
        <dbReference type="ChEBI" id="CHEBI:33019"/>
        <dbReference type="ChEBI" id="CHEBI:57595"/>
        <dbReference type="ChEBI" id="CHEBI:78442"/>
        <dbReference type="ChEBI" id="CHEBI:78527"/>
        <dbReference type="ChEBI" id="CHEBI:456215"/>
        <dbReference type="EC" id="6.1.1.21"/>
    </reaction>
</comment>
<dbReference type="EC" id="6.1.1.21" evidence="10"/>
<gene>
    <name evidence="10 12" type="primary">hisS</name>
    <name evidence="12" type="ORF">RQL38_02575</name>
</gene>
<dbReference type="InterPro" id="IPR004154">
    <property type="entry name" value="Anticodon-bd"/>
</dbReference>
<organism evidence="12 13">
    <name type="scientific">Candidatus Legionella polyplacis</name>
    <dbReference type="NCBI Taxonomy" id="2005262"/>
    <lineage>
        <taxon>Bacteria</taxon>
        <taxon>Pseudomonadati</taxon>
        <taxon>Pseudomonadota</taxon>
        <taxon>Gammaproteobacteria</taxon>
        <taxon>Legionellales</taxon>
        <taxon>Legionellaceae</taxon>
        <taxon>Legionella</taxon>
    </lineage>
</organism>